<sequence length="119" mass="13299">MTPRKNSTKPEVVVNDVDNDFEDSVETIEKAPSTVETVPFDVVLYNGASITLDVIKDQRFWSYEAVEAMAEMNYPVLVNSIITKTSKFKLKAAGAMVIDFEMITEKVAETIGMIKKESD</sequence>
<keyword evidence="2" id="KW-1185">Reference proteome</keyword>
<dbReference type="KEGG" id="cdx:CDES_07535"/>
<dbReference type="PATRIC" id="fig|931089.4.peg.1523"/>
<dbReference type="Proteomes" id="UP000068067">
    <property type="component" value="Chromosome"/>
</dbReference>
<gene>
    <name evidence="1" type="ORF">CDES_07535</name>
</gene>
<organism evidence="1 2">
    <name type="scientific">Corynebacterium deserti GIMN1.010</name>
    <dbReference type="NCBI Taxonomy" id="931089"/>
    <lineage>
        <taxon>Bacteria</taxon>
        <taxon>Bacillati</taxon>
        <taxon>Actinomycetota</taxon>
        <taxon>Actinomycetes</taxon>
        <taxon>Mycobacteriales</taxon>
        <taxon>Corynebacteriaceae</taxon>
        <taxon>Corynebacterium</taxon>
    </lineage>
</organism>
<proteinExistence type="predicted"/>
<protein>
    <submittedName>
        <fullName evidence="1">Uncharacterized protein</fullName>
    </submittedName>
</protein>
<name>A0A0M4CE03_9CORY</name>
<dbReference type="STRING" id="931089.CDES_07535"/>
<dbReference type="AlphaFoldDB" id="A0A0M4CE03"/>
<accession>A0A0M4CE03</accession>
<evidence type="ECO:0000313" key="2">
    <source>
        <dbReference type="Proteomes" id="UP000068067"/>
    </source>
</evidence>
<evidence type="ECO:0000313" key="1">
    <source>
        <dbReference type="EMBL" id="ALC05916.1"/>
    </source>
</evidence>
<reference evidence="1 2" key="1">
    <citation type="submission" date="2014-08" db="EMBL/GenBank/DDBJ databases">
        <title>Complete genome sequence of Corynebacterium deserti GIMN1.010 (=DSM 45689), isolated from desert sand in western China.</title>
        <authorList>
            <person name="Ruckert C."/>
            <person name="Albersmeier A."/>
            <person name="Kalinowski J."/>
        </authorList>
    </citation>
    <scope>NUCLEOTIDE SEQUENCE [LARGE SCALE GENOMIC DNA]</scope>
    <source>
        <strain evidence="1 2">GIMN1.010</strain>
    </source>
</reference>
<dbReference type="EMBL" id="CP009220">
    <property type="protein sequence ID" value="ALC05916.1"/>
    <property type="molecule type" value="Genomic_DNA"/>
</dbReference>
<dbReference type="RefSeq" id="WP_053544920.1">
    <property type="nucleotide sequence ID" value="NZ_CP009220.1"/>
</dbReference>